<evidence type="ECO:0000313" key="1">
    <source>
        <dbReference type="EMBL" id="WMI40056.1"/>
    </source>
</evidence>
<sequence>MVFFVTVGLNLSKRLLCAVSPMFNGLTKIINVLSRFLTWCFSRTVSFEGEETVVSQPSIYNFQGLEFESEEERDEYIQEHNNITAQHNDIVEASVMLRDLLRFGEAQPNTHSTNGGVDWLYRNAFRSLDINPPLYDEYYDLPQYIAEDNLPHYTSSVAGYFDTNAMHNIAGRIKSRQYFAQQLCQLQSFVVWRNRKRVSLLILQRLAERQQASRMIQKGMRCILKIQKQKENKIKYTAFPRLGLENIDGCDCWLPDPSTHFEIPTPLLQFIFGKTLKTLKPYKILLQHSHMIKQQFNGLNLIIQKHDDTYFLFQANDCHLIEGEPNPKIGHSFKELVVIRSNYNEFLVLKYLPNDFTLDLSSLVTDQHNHLRLVRSFVNPVEYSPHHIKPNGQTEDMVYVGDTLMTRTEKQNLRRERRAQASQLRKAGLPVPKGWQVPIEYKGLTTQEYHEMRRRRKEEISEWIEEKGNRALPQLVREWLKSISGADQWNIIHQHAVNRPEFAQKELDKVNLYLKTLGLLVPLKLNPNLIDQKRKILQKYNENRTKQILAAQQRASSSELAQQHWQNQVSKRLEKERALFTREHATSTSNWADDNSDDLPDLDTLKW</sequence>
<organism evidence="1">
    <name type="scientific">Rhizoctonia cerealis hypovirus</name>
    <dbReference type="NCBI Taxonomy" id="3068667"/>
    <lineage>
        <taxon>Viruses</taxon>
        <taxon>Riboviria</taxon>
        <taxon>Orthornavirae</taxon>
        <taxon>Pisuviricota</taxon>
        <taxon>Duplopiviricetes</taxon>
        <taxon>Durnavirales</taxon>
        <taxon>Hypoviridae</taxon>
    </lineage>
</organism>
<accession>A0AA51BS94</accession>
<name>A0AA51BS94_9VIRU</name>
<proteinExistence type="predicted"/>
<dbReference type="EMBL" id="OQ999677">
    <property type="protein sequence ID" value="WMI40056.1"/>
    <property type="molecule type" value="Genomic_RNA"/>
</dbReference>
<protein>
    <submittedName>
        <fullName evidence="1">Uncharacterized protein</fullName>
    </submittedName>
</protein>
<reference evidence="1" key="1">
    <citation type="journal article" date="2023" name="Microbiol. Spectr.">
        <title>Extreme Diversity of Mycoviruses Present in Single Strains of Rhizoctonia cerealis, the Pathogen of Wheat Sharp Eyespot.</title>
        <authorList>
            <person name="Li W."/>
            <person name="Sun H."/>
            <person name="Cao S."/>
            <person name="Zhang A."/>
            <person name="Zhang H."/>
            <person name="Shu Y."/>
            <person name="Chen H."/>
        </authorList>
    </citation>
    <scope>NUCLEOTIDE SEQUENCE</scope>
    <source>
        <strain evidence="1">RcHV-0942-1</strain>
    </source>
</reference>
<reference evidence="1" key="2">
    <citation type="submission" date="2023-05" db="EMBL/GenBank/DDBJ databases">
        <authorList>
            <person name="Li W."/>
        </authorList>
    </citation>
    <scope>NUCLEOTIDE SEQUENCE</scope>
    <source>
        <strain evidence="1">RcHV-0942-1</strain>
    </source>
</reference>